<evidence type="ECO:0000313" key="2">
    <source>
        <dbReference type="EMBL" id="SFG26163.1"/>
    </source>
</evidence>
<feature type="transmembrane region" description="Helical" evidence="1">
    <location>
        <begin position="61"/>
        <end position="86"/>
    </location>
</feature>
<dbReference type="Proteomes" id="UP000199065">
    <property type="component" value="Unassembled WGS sequence"/>
</dbReference>
<keyword evidence="1" id="KW-0472">Membrane</keyword>
<feature type="transmembrane region" description="Helical" evidence="1">
    <location>
        <begin position="12"/>
        <end position="34"/>
    </location>
</feature>
<dbReference type="NCBIfam" id="NF047644">
    <property type="entry name" value="TsoY_fam"/>
    <property type="match status" value="1"/>
</dbReference>
<organism evidence="2 3">
    <name type="scientific">Corynebacterium spheniscorum</name>
    <dbReference type="NCBI Taxonomy" id="185761"/>
    <lineage>
        <taxon>Bacteria</taxon>
        <taxon>Bacillati</taxon>
        <taxon>Actinomycetota</taxon>
        <taxon>Actinomycetes</taxon>
        <taxon>Mycobacteriales</taxon>
        <taxon>Corynebacteriaceae</taxon>
        <taxon>Corynebacterium</taxon>
    </lineage>
</organism>
<dbReference type="InterPro" id="IPR059133">
    <property type="entry name" value="TsoY-like"/>
</dbReference>
<gene>
    <name evidence="2" type="ORF">SAMN05660282_00397</name>
</gene>
<dbReference type="RefSeq" id="WP_092283912.1">
    <property type="nucleotide sequence ID" value="NZ_FOPJ01000002.1"/>
</dbReference>
<feature type="transmembrane region" description="Helical" evidence="1">
    <location>
        <begin position="183"/>
        <end position="202"/>
    </location>
</feature>
<accession>A0A1I2QEV4</accession>
<dbReference type="EMBL" id="FOPJ01000002">
    <property type="protein sequence ID" value="SFG26163.1"/>
    <property type="molecule type" value="Genomic_DNA"/>
</dbReference>
<feature type="transmembrane region" description="Helical" evidence="1">
    <location>
        <begin position="141"/>
        <end position="163"/>
    </location>
</feature>
<keyword evidence="3" id="KW-1185">Reference proteome</keyword>
<feature type="transmembrane region" description="Helical" evidence="1">
    <location>
        <begin position="107"/>
        <end position="135"/>
    </location>
</feature>
<evidence type="ECO:0000313" key="3">
    <source>
        <dbReference type="Proteomes" id="UP000199065"/>
    </source>
</evidence>
<name>A0A1I2QEV4_9CORY</name>
<keyword evidence="1" id="KW-1133">Transmembrane helix</keyword>
<reference evidence="2 3" key="1">
    <citation type="submission" date="2016-10" db="EMBL/GenBank/DDBJ databases">
        <authorList>
            <person name="de Groot N.N."/>
        </authorList>
    </citation>
    <scope>NUCLEOTIDE SEQUENCE [LARGE SCALE GENOMIC DNA]</scope>
    <source>
        <strain>J11</strain>
        <strain evidence="3">PG 39</strain>
    </source>
</reference>
<evidence type="ECO:0000256" key="1">
    <source>
        <dbReference type="SAM" id="Phobius"/>
    </source>
</evidence>
<feature type="transmembrane region" description="Helical" evidence="1">
    <location>
        <begin position="251"/>
        <end position="272"/>
    </location>
</feature>
<feature type="transmembrane region" description="Helical" evidence="1">
    <location>
        <begin position="208"/>
        <end position="239"/>
    </location>
</feature>
<dbReference type="AlphaFoldDB" id="A0A1I2QEV4"/>
<feature type="transmembrane region" description="Helical" evidence="1">
    <location>
        <begin position="371"/>
        <end position="393"/>
    </location>
</feature>
<feature type="transmembrane region" description="Helical" evidence="1">
    <location>
        <begin position="336"/>
        <end position="359"/>
    </location>
</feature>
<proteinExistence type="predicted"/>
<keyword evidence="1" id="KW-0812">Transmembrane</keyword>
<protein>
    <submittedName>
        <fullName evidence="2">Uncharacterized protein</fullName>
    </submittedName>
</protein>
<feature type="transmembrane region" description="Helical" evidence="1">
    <location>
        <begin position="292"/>
        <end position="315"/>
    </location>
</feature>
<dbReference type="OrthoDB" id="9156251at2"/>
<sequence length="429" mass="46254">MIRDLGEKYSPLYFLAALGFGGMSVFFFMAFMHITPHPDTPMPTFESIQDAWASGGAFMKYAIAIGYVGMVIMFAVHLFLLAWNLREFSAFRKTEAYRTLKATNAEVTLMAIPLTLGMTVNGMFVAGMALVPGLWGVIENLMPLALVLYGSVGVLALVIMSTYLKRVIAAGFDFKANGGLNQLLSTFAFAMITVGFAAPAAISSNKTIVLLAMLGSLFFGSITVLLFVVFLPLGVMSMLRYGLSLPNSATLWLAVPISTLLTITALRLRHGYQTLETYSPAYDGATHPKSSIAVLVLLAASIMFQMTFLGLGHLVMRANGFYKQFLWGRETASPAAFTLVCPGVGLSVVSMFALHVGLVANGMIEKFSTTYYVLIAVIVAIFLVTLWAGITLFRNQLLRSGAFAGVATPKAQAQAQAGREEATVEKVNA</sequence>